<dbReference type="Proteomes" id="UP000749646">
    <property type="component" value="Unassembled WGS sequence"/>
</dbReference>
<comment type="caution">
    <text evidence="2">The sequence shown here is derived from an EMBL/GenBank/DDBJ whole genome shotgun (WGS) entry which is preliminary data.</text>
</comment>
<feature type="compositionally biased region" description="Low complexity" evidence="1">
    <location>
        <begin position="31"/>
        <end position="42"/>
    </location>
</feature>
<dbReference type="PANTHER" id="PTHR15967">
    <property type="entry name" value="E2F-ASSOCIATED PHOSPHOPROTEIN"/>
    <property type="match status" value="1"/>
</dbReference>
<gene>
    <name evidence="2" type="ORF">BGZ65_001322</name>
</gene>
<evidence type="ECO:0000313" key="2">
    <source>
        <dbReference type="EMBL" id="KAG0006951.1"/>
    </source>
</evidence>
<dbReference type="Pfam" id="PF10238">
    <property type="entry name" value="Eapp_C"/>
    <property type="match status" value="1"/>
</dbReference>
<sequence length="270" mass="30413">MNGIEEATGSKGKRVRFEIEDRDSNSDSDSDSSVNNIVDLSSTNNNDKGDLDYYDPIYFDSDEETDGSDDDDDNEEPFNKKLQEKRTNPLETSLKDITHGLRASTLRSPSPLSPLPSMKRNKEQKEKKKNRMRPTISDADLLYDPDEDDKDQDWLMKKIAAMFVENCRILENEILRFAKETKSPHNNNNKRTIKAATISTTTTTTASSTSLTTQSETSKALGSTNHFKLGEDDDANIIYHPANCEICNTKVAVVDQDEVYHFFNVIPTAV</sequence>
<feature type="compositionally biased region" description="Acidic residues" evidence="1">
    <location>
        <begin position="60"/>
        <end position="76"/>
    </location>
</feature>
<dbReference type="PANTHER" id="PTHR15967:SF0">
    <property type="entry name" value="E2F-ASSOCIATED PHOSPHOPROTEIN"/>
    <property type="match status" value="1"/>
</dbReference>
<dbReference type="EMBL" id="JAAAHW010000032">
    <property type="protein sequence ID" value="KAG0006951.1"/>
    <property type="molecule type" value="Genomic_DNA"/>
</dbReference>
<evidence type="ECO:0000313" key="3">
    <source>
        <dbReference type="Proteomes" id="UP000749646"/>
    </source>
</evidence>
<dbReference type="InterPro" id="IPR019370">
    <property type="entry name" value="E2F-assoc_phosphoprotein"/>
</dbReference>
<organism evidence="2 3">
    <name type="scientific">Modicella reniformis</name>
    <dbReference type="NCBI Taxonomy" id="1440133"/>
    <lineage>
        <taxon>Eukaryota</taxon>
        <taxon>Fungi</taxon>
        <taxon>Fungi incertae sedis</taxon>
        <taxon>Mucoromycota</taxon>
        <taxon>Mortierellomycotina</taxon>
        <taxon>Mortierellomycetes</taxon>
        <taxon>Mortierellales</taxon>
        <taxon>Mortierellaceae</taxon>
        <taxon>Modicella</taxon>
    </lineage>
</organism>
<accession>A0A9P6SVI3</accession>
<evidence type="ECO:0000256" key="1">
    <source>
        <dbReference type="SAM" id="MobiDB-lite"/>
    </source>
</evidence>
<protein>
    <submittedName>
        <fullName evidence="2">Uncharacterized protein</fullName>
    </submittedName>
</protein>
<dbReference type="AlphaFoldDB" id="A0A9P6SVI3"/>
<feature type="compositionally biased region" description="Basic and acidic residues" evidence="1">
    <location>
        <begin position="15"/>
        <end position="25"/>
    </location>
</feature>
<dbReference type="GO" id="GO:0005634">
    <property type="term" value="C:nucleus"/>
    <property type="evidence" value="ECO:0007669"/>
    <property type="project" value="TreeGrafter"/>
</dbReference>
<feature type="compositionally biased region" description="Basic and acidic residues" evidence="1">
    <location>
        <begin position="77"/>
        <end position="99"/>
    </location>
</feature>
<keyword evidence="3" id="KW-1185">Reference proteome</keyword>
<proteinExistence type="predicted"/>
<reference evidence="2" key="1">
    <citation type="journal article" date="2020" name="Fungal Divers.">
        <title>Resolving the Mortierellaceae phylogeny through synthesis of multi-gene phylogenetics and phylogenomics.</title>
        <authorList>
            <person name="Vandepol N."/>
            <person name="Liber J."/>
            <person name="Desiro A."/>
            <person name="Na H."/>
            <person name="Kennedy M."/>
            <person name="Barry K."/>
            <person name="Grigoriev I.V."/>
            <person name="Miller A.N."/>
            <person name="O'Donnell K."/>
            <person name="Stajich J.E."/>
            <person name="Bonito G."/>
        </authorList>
    </citation>
    <scope>NUCLEOTIDE SEQUENCE</scope>
    <source>
        <strain evidence="2">MES-2147</strain>
    </source>
</reference>
<name>A0A9P6SVI3_9FUNG</name>
<feature type="region of interest" description="Disordered" evidence="1">
    <location>
        <begin position="1"/>
        <end position="146"/>
    </location>
</feature>
<dbReference type="OrthoDB" id="122464at2759"/>